<keyword evidence="2" id="KW-0560">Oxidoreductase</keyword>
<name>A0ABR6YUS1_9FIRM</name>
<dbReference type="InterPro" id="IPR039697">
    <property type="entry name" value="Alcohol_dehydrogenase_Fe"/>
</dbReference>
<dbReference type="EMBL" id="WJBE01000003">
    <property type="protein sequence ID" value="MBC3898935.1"/>
    <property type="molecule type" value="Genomic_DNA"/>
</dbReference>
<feature type="domain" description="Fe-containing alcohol dehydrogenase-like C-terminal" evidence="4">
    <location>
        <begin position="178"/>
        <end position="372"/>
    </location>
</feature>
<feature type="domain" description="Alcohol dehydrogenase iron-type/glycerol dehydrogenase GldA" evidence="3">
    <location>
        <begin position="18"/>
        <end position="165"/>
    </location>
</feature>
<keyword evidence="6" id="KW-1185">Reference proteome</keyword>
<dbReference type="Proteomes" id="UP000622405">
    <property type="component" value="Unassembled WGS sequence"/>
</dbReference>
<dbReference type="Pfam" id="PF25137">
    <property type="entry name" value="ADH_Fe_C"/>
    <property type="match status" value="1"/>
</dbReference>
<evidence type="ECO:0000259" key="3">
    <source>
        <dbReference type="Pfam" id="PF00465"/>
    </source>
</evidence>
<dbReference type="Gene3D" id="3.40.50.1970">
    <property type="match status" value="1"/>
</dbReference>
<evidence type="ECO:0000313" key="5">
    <source>
        <dbReference type="EMBL" id="MBC3898935.1"/>
    </source>
</evidence>
<dbReference type="PANTHER" id="PTHR11496">
    <property type="entry name" value="ALCOHOL DEHYDROGENASE"/>
    <property type="match status" value="1"/>
</dbReference>
<dbReference type="InterPro" id="IPR056798">
    <property type="entry name" value="ADH_Fe_C"/>
</dbReference>
<dbReference type="Pfam" id="PF00465">
    <property type="entry name" value="Fe-ADH"/>
    <property type="match status" value="1"/>
</dbReference>
<accession>A0ABR6YUS1</accession>
<comment type="caution">
    <text evidence="5">The sequence shown here is derived from an EMBL/GenBank/DDBJ whole genome shotgun (WGS) entry which is preliminary data.</text>
</comment>
<dbReference type="SUPFAM" id="SSF56796">
    <property type="entry name" value="Dehydroquinate synthase-like"/>
    <property type="match status" value="1"/>
</dbReference>
<evidence type="ECO:0000256" key="1">
    <source>
        <dbReference type="ARBA" id="ARBA00007358"/>
    </source>
</evidence>
<proteinExistence type="inferred from homology"/>
<protein>
    <submittedName>
        <fullName evidence="5">Iron-containing alcohol dehydrogenase</fullName>
    </submittedName>
</protein>
<comment type="similarity">
    <text evidence="1">Belongs to the iron-containing alcohol dehydrogenase family.</text>
</comment>
<dbReference type="PANTHER" id="PTHR11496:SF102">
    <property type="entry name" value="ALCOHOL DEHYDROGENASE 4"/>
    <property type="match status" value="1"/>
</dbReference>
<dbReference type="RefSeq" id="WP_186893522.1">
    <property type="nucleotide sequence ID" value="NZ_WJBE01000003.1"/>
</dbReference>
<dbReference type="Gene3D" id="1.20.1090.10">
    <property type="entry name" value="Dehydroquinate synthase-like - alpha domain"/>
    <property type="match status" value="1"/>
</dbReference>
<evidence type="ECO:0000259" key="4">
    <source>
        <dbReference type="Pfam" id="PF25137"/>
    </source>
</evidence>
<dbReference type="InterPro" id="IPR001670">
    <property type="entry name" value="ADH_Fe/GldA"/>
</dbReference>
<reference evidence="5 6" key="1">
    <citation type="journal article" date="2020" name="mSystems">
        <title>Defining Genomic and Predicted Metabolic Features of the Acetobacterium Genus.</title>
        <authorList>
            <person name="Ross D.E."/>
            <person name="Marshall C.W."/>
            <person name="Gulliver D."/>
            <person name="May H.D."/>
            <person name="Norman R.S."/>
        </authorList>
    </citation>
    <scope>NUCLEOTIDE SEQUENCE [LARGE SCALE GENOMIC DNA]</scope>
    <source>
        <strain evidence="5 6">DSM 4132</strain>
    </source>
</reference>
<evidence type="ECO:0000256" key="2">
    <source>
        <dbReference type="ARBA" id="ARBA00023002"/>
    </source>
</evidence>
<gene>
    <name evidence="5" type="ORF">GH811_04820</name>
</gene>
<organism evidence="5 6">
    <name type="scientific">Acetobacterium malicum</name>
    <dbReference type="NCBI Taxonomy" id="52692"/>
    <lineage>
        <taxon>Bacteria</taxon>
        <taxon>Bacillati</taxon>
        <taxon>Bacillota</taxon>
        <taxon>Clostridia</taxon>
        <taxon>Eubacteriales</taxon>
        <taxon>Eubacteriaceae</taxon>
        <taxon>Acetobacterium</taxon>
    </lineage>
</organism>
<dbReference type="CDD" id="cd14860">
    <property type="entry name" value="4HBD_NAD"/>
    <property type="match status" value="1"/>
</dbReference>
<sequence length="372" mass="41179">MKQFGITPKILEFEHCREVGEHFQIGKGDLVFISDRTYEQYFTDTIGDEAYRVNYRSYVKGEPTDVMVEAIYADIKDYQYNRVVGIGGGTILDVAKLFALKNTVPVVDLFNKELEISKDKELILIPTTCGTGSEVTNISILELTAIHSKFGLAVDELYADYAVLVPELLNDLPLSVFATSSIDAFIHAIESYTSPKASAFSRLYSKKAMEMIISGYQTIAEQGAEARKPLLKDFMIASTFAGIAFGNAGCAAVHAMSYPLGAVYHVPHGEANYAMFTAVYKTYQALDPDGSIAELNLFLAAMLGCEATAVYEELETLLGHILPKRALRDYGVTRADLTSFTEAVMTKQTRLMANNYVPLDQDQVLAIYEQLY</sequence>
<evidence type="ECO:0000313" key="6">
    <source>
        <dbReference type="Proteomes" id="UP000622405"/>
    </source>
</evidence>